<dbReference type="Gene3D" id="3.40.50.300">
    <property type="entry name" value="P-loop containing nucleotide triphosphate hydrolases"/>
    <property type="match status" value="1"/>
</dbReference>
<evidence type="ECO:0000313" key="1">
    <source>
        <dbReference type="EMBL" id="OGE18760.1"/>
    </source>
</evidence>
<accession>A0A1F5IR18</accession>
<name>A0A1F5IR18_9BACT</name>
<evidence type="ECO:0008006" key="3">
    <source>
        <dbReference type="Google" id="ProtNLM"/>
    </source>
</evidence>
<proteinExistence type="predicted"/>
<reference evidence="1 2" key="1">
    <citation type="journal article" date="2016" name="Nat. Commun.">
        <title>Thousands of microbial genomes shed light on interconnected biogeochemical processes in an aquifer system.</title>
        <authorList>
            <person name="Anantharaman K."/>
            <person name="Brown C.T."/>
            <person name="Hug L.A."/>
            <person name="Sharon I."/>
            <person name="Castelle C.J."/>
            <person name="Probst A.J."/>
            <person name="Thomas B.C."/>
            <person name="Singh A."/>
            <person name="Wilkins M.J."/>
            <person name="Karaoz U."/>
            <person name="Brodie E.L."/>
            <person name="Williams K.H."/>
            <person name="Hubbard S.S."/>
            <person name="Banfield J.F."/>
        </authorList>
    </citation>
    <scope>NUCLEOTIDE SEQUENCE [LARGE SCALE GENOMIC DNA]</scope>
</reference>
<dbReference type="InterPro" id="IPR027417">
    <property type="entry name" value="P-loop_NTPase"/>
</dbReference>
<sequence>MKKIKLDKIPSVFRNVNLPNEVWIDNQIPAEEGALIVVQAEENSGKKDVFEFVGGRLGIVLKGDIFAGVLGYRKAPVEFAGVIPKQVKVGDQLYLLCESGVIGEISGVYEAWGKPMKVKVLGVITGEKGQSLNLKNYMLPKIEPISRKVPIICLLATRMDSGKTIMACKIAHYFKQHKKKVVAIKPTGVSYQQDPYRLIDNGTEFVLDFTDMGLPSTCNGNVKQVIESTINLIDHAKSANPDLILMEFGEGIIGEYHVLDILKHKPISKQLSFIVLAANDFTGVYGAKELLKKECGMEIDLVTGPIANSSLGTALIKKYFQLEAESNRREINKTITAINRKVFSKKD</sequence>
<evidence type="ECO:0000313" key="2">
    <source>
        <dbReference type="Proteomes" id="UP000176336"/>
    </source>
</evidence>
<dbReference type="Proteomes" id="UP000176336">
    <property type="component" value="Unassembled WGS sequence"/>
</dbReference>
<comment type="caution">
    <text evidence="1">The sequence shown here is derived from an EMBL/GenBank/DDBJ whole genome shotgun (WGS) entry which is preliminary data.</text>
</comment>
<dbReference type="EMBL" id="MFCR01000010">
    <property type="protein sequence ID" value="OGE18760.1"/>
    <property type="molecule type" value="Genomic_DNA"/>
</dbReference>
<protein>
    <recommendedName>
        <fullName evidence="3">DUF1611 domain-containing protein</fullName>
    </recommendedName>
</protein>
<dbReference type="SUPFAM" id="SSF52540">
    <property type="entry name" value="P-loop containing nucleoside triphosphate hydrolases"/>
    <property type="match status" value="1"/>
</dbReference>
<gene>
    <name evidence="1" type="ORF">A2871_01970</name>
</gene>
<organism evidence="1 2">
    <name type="scientific">Candidatus Daviesbacteria bacterium RIFCSPHIGHO2_01_FULL_41_23</name>
    <dbReference type="NCBI Taxonomy" id="1797764"/>
    <lineage>
        <taxon>Bacteria</taxon>
        <taxon>Candidatus Daviesiibacteriota</taxon>
    </lineage>
</organism>
<dbReference type="AlphaFoldDB" id="A0A1F5IR18"/>